<gene>
    <name evidence="2" type="ORF">PALI_a3483</name>
</gene>
<accession>A0ABR9DU58</accession>
<dbReference type="InterPro" id="IPR045374">
    <property type="entry name" value="Cas5fv_helical"/>
</dbReference>
<dbReference type="Pfam" id="PF20158">
    <property type="entry name" value="Cas5fv_helical"/>
    <property type="match status" value="1"/>
</dbReference>
<sequence length="336" mass="38048">MKIEIKYESSWRNSFLDGSNDEPLPKTGRKFIGSMKSLNDKKNTNYISRNVSHNTVMGLLNRLIGDQRKLYQSRQSDEYYFKGVESLVTFEDKPSYINQEMTYIRNISGSEDQNSYTGMIQVDAPIFTSDYSEQLWGVLQLDLNELYEFILHDKKVTKTILHNPLIIIAKLEELFGLKPIPNAAKASDTFNFLQSKFEKFNGLNPKGEIVPIRLYCSALYLQLERLANDFDVSTAKTKAGGLSGISNNGFTKKDFMSRYTSGEKKKIWGNPYIRKEKIKGVGEVTSLMSKAGGTLNINIDIDRSTAKNLLEIIENAGVSSFYLGKKGLAYVSNIRI</sequence>
<evidence type="ECO:0000313" key="3">
    <source>
        <dbReference type="Proteomes" id="UP000648482"/>
    </source>
</evidence>
<dbReference type="EMBL" id="AQGU01000017">
    <property type="protein sequence ID" value="MBE0357847.1"/>
    <property type="molecule type" value="Genomic_DNA"/>
</dbReference>
<protein>
    <recommendedName>
        <fullName evidence="1">Cas5fv helical domain-containing protein</fullName>
    </recommendedName>
</protein>
<dbReference type="RefSeq" id="WP_193154455.1">
    <property type="nucleotide sequence ID" value="NZ_AQGU01000017.1"/>
</dbReference>
<proteinExistence type="predicted"/>
<keyword evidence="3" id="KW-1185">Reference proteome</keyword>
<organism evidence="2 3">
    <name type="scientific">Pseudoalteromonas aliena SW19</name>
    <dbReference type="NCBI Taxonomy" id="1314866"/>
    <lineage>
        <taxon>Bacteria</taxon>
        <taxon>Pseudomonadati</taxon>
        <taxon>Pseudomonadota</taxon>
        <taxon>Gammaproteobacteria</taxon>
        <taxon>Alteromonadales</taxon>
        <taxon>Pseudoalteromonadaceae</taxon>
        <taxon>Pseudoalteromonas</taxon>
    </lineage>
</organism>
<name>A0ABR9DU58_9GAMM</name>
<evidence type="ECO:0000313" key="2">
    <source>
        <dbReference type="EMBL" id="MBE0357847.1"/>
    </source>
</evidence>
<evidence type="ECO:0000259" key="1">
    <source>
        <dbReference type="Pfam" id="PF20158"/>
    </source>
</evidence>
<dbReference type="InterPro" id="IPR047583">
    <property type="entry name" value="Cas5fv"/>
</dbReference>
<feature type="domain" description="Cas5fv helical" evidence="1">
    <location>
        <begin position="110"/>
        <end position="266"/>
    </location>
</feature>
<comment type="caution">
    <text evidence="2">The sequence shown here is derived from an EMBL/GenBank/DDBJ whole genome shotgun (WGS) entry which is preliminary data.</text>
</comment>
<dbReference type="CDD" id="cd21143">
    <property type="entry name" value="Cas5fv"/>
    <property type="match status" value="1"/>
</dbReference>
<reference evidence="2 3" key="1">
    <citation type="submission" date="2015-06" db="EMBL/GenBank/DDBJ databases">
        <title>Genome sequence of Pseudoalteromonas aliena.</title>
        <authorList>
            <person name="Xie B.-B."/>
            <person name="Rong J.-C."/>
            <person name="Qin Q.-L."/>
            <person name="Zhang Y.-Z."/>
        </authorList>
    </citation>
    <scope>NUCLEOTIDE SEQUENCE [LARGE SCALE GENOMIC DNA]</scope>
    <source>
        <strain evidence="2 3">SW19</strain>
    </source>
</reference>
<dbReference type="Proteomes" id="UP000648482">
    <property type="component" value="Unassembled WGS sequence"/>
</dbReference>